<gene>
    <name evidence="3" type="ORF">GCM10011579_067590</name>
</gene>
<comment type="caution">
    <text evidence="3">The sequence shown here is derived from an EMBL/GenBank/DDBJ whole genome shotgun (WGS) entry which is preliminary data.</text>
</comment>
<proteinExistence type="predicted"/>
<evidence type="ECO:0000256" key="2">
    <source>
        <dbReference type="SAM" id="MobiDB-lite"/>
    </source>
</evidence>
<reference evidence="3 4" key="1">
    <citation type="journal article" date="2014" name="Int. J. Syst. Evol. Microbiol.">
        <title>Complete genome sequence of Corynebacterium casei LMG S-19264T (=DSM 44701T), isolated from a smear-ripened cheese.</title>
        <authorList>
            <consortium name="US DOE Joint Genome Institute (JGI-PGF)"/>
            <person name="Walter F."/>
            <person name="Albersmeier A."/>
            <person name="Kalinowski J."/>
            <person name="Ruckert C."/>
        </authorList>
    </citation>
    <scope>NUCLEOTIDE SEQUENCE [LARGE SCALE GENOMIC DNA]</scope>
    <source>
        <strain evidence="3 4">CGMCC 4.7111</strain>
    </source>
</reference>
<feature type="coiled-coil region" evidence="1">
    <location>
        <begin position="124"/>
        <end position="175"/>
    </location>
</feature>
<organism evidence="3 4">
    <name type="scientific">Streptomyces albiflavescens</name>
    <dbReference type="NCBI Taxonomy" id="1623582"/>
    <lineage>
        <taxon>Bacteria</taxon>
        <taxon>Bacillati</taxon>
        <taxon>Actinomycetota</taxon>
        <taxon>Actinomycetes</taxon>
        <taxon>Kitasatosporales</taxon>
        <taxon>Streptomycetaceae</taxon>
        <taxon>Streptomyces</taxon>
    </lineage>
</organism>
<keyword evidence="4" id="KW-1185">Reference proteome</keyword>
<dbReference type="Proteomes" id="UP000600365">
    <property type="component" value="Unassembled WGS sequence"/>
</dbReference>
<dbReference type="AlphaFoldDB" id="A0A917YBY7"/>
<evidence type="ECO:0000313" key="4">
    <source>
        <dbReference type="Proteomes" id="UP000600365"/>
    </source>
</evidence>
<feature type="region of interest" description="Disordered" evidence="2">
    <location>
        <begin position="208"/>
        <end position="229"/>
    </location>
</feature>
<dbReference type="RefSeq" id="WP_189189897.1">
    <property type="nucleotide sequence ID" value="NZ_BMMM01000014.1"/>
</dbReference>
<sequence>MFCKLRIFSGESRAAAGMASNAGAFEGPLLEQAAVPTEAKAGRGLHLPSFERGQSASLGFVHELLVQSTLRRDGVAPTKAVVAYLTVVHRRPLESGNATYHTVLLLQDQLAEADEDVLRAVIRERDLEQALQAASRRIAEMAVRERELEAARRRHAEAERRCEELERRLDGAARAEGLGSDLHKVVQAVAAMAPSEVAVLLPDTDPDYLSPERDRTHARPYAERLGCCS</sequence>
<name>A0A917YBY7_9ACTN</name>
<evidence type="ECO:0000313" key="3">
    <source>
        <dbReference type="EMBL" id="GGN81243.1"/>
    </source>
</evidence>
<accession>A0A917YBY7</accession>
<evidence type="ECO:0000256" key="1">
    <source>
        <dbReference type="SAM" id="Coils"/>
    </source>
</evidence>
<dbReference type="EMBL" id="BMMM01000014">
    <property type="protein sequence ID" value="GGN81243.1"/>
    <property type="molecule type" value="Genomic_DNA"/>
</dbReference>
<keyword evidence="1" id="KW-0175">Coiled coil</keyword>
<protein>
    <submittedName>
        <fullName evidence="3">Uncharacterized protein</fullName>
    </submittedName>
</protein>
<feature type="compositionally biased region" description="Basic and acidic residues" evidence="2">
    <location>
        <begin position="210"/>
        <end position="222"/>
    </location>
</feature>